<dbReference type="InterPro" id="IPR014782">
    <property type="entry name" value="Peptidase_M1_dom"/>
</dbReference>
<protein>
    <recommendedName>
        <fullName evidence="1">Peptidase M1 membrane alanine aminopeptidase domain-containing protein</fullName>
    </recommendedName>
</protein>
<dbReference type="Gene3D" id="1.10.390.10">
    <property type="entry name" value="Neutral Protease Domain 2"/>
    <property type="match status" value="1"/>
</dbReference>
<dbReference type="EMBL" id="UINC01002270">
    <property type="protein sequence ID" value="SUZ94829.1"/>
    <property type="molecule type" value="Genomic_DNA"/>
</dbReference>
<evidence type="ECO:0000259" key="1">
    <source>
        <dbReference type="Pfam" id="PF01433"/>
    </source>
</evidence>
<dbReference type="GO" id="GO:0005737">
    <property type="term" value="C:cytoplasm"/>
    <property type="evidence" value="ECO:0007669"/>
    <property type="project" value="TreeGrafter"/>
</dbReference>
<dbReference type="InterPro" id="IPR027268">
    <property type="entry name" value="Peptidase_M4/M1_CTD_sf"/>
</dbReference>
<dbReference type="GO" id="GO:0016020">
    <property type="term" value="C:membrane"/>
    <property type="evidence" value="ECO:0007669"/>
    <property type="project" value="TreeGrafter"/>
</dbReference>
<dbReference type="InterPro" id="IPR050344">
    <property type="entry name" value="Peptidase_M1_aminopeptidases"/>
</dbReference>
<dbReference type="GO" id="GO:0070006">
    <property type="term" value="F:metalloaminopeptidase activity"/>
    <property type="evidence" value="ECO:0007669"/>
    <property type="project" value="TreeGrafter"/>
</dbReference>
<dbReference type="SUPFAM" id="SSF55486">
    <property type="entry name" value="Metalloproteases ('zincins'), catalytic domain"/>
    <property type="match status" value="1"/>
</dbReference>
<dbReference type="GO" id="GO:0042277">
    <property type="term" value="F:peptide binding"/>
    <property type="evidence" value="ECO:0007669"/>
    <property type="project" value="TreeGrafter"/>
</dbReference>
<dbReference type="PANTHER" id="PTHR11533">
    <property type="entry name" value="PROTEASE M1 ZINC METALLOPROTEASE"/>
    <property type="match status" value="1"/>
</dbReference>
<proteinExistence type="predicted"/>
<dbReference type="PANTHER" id="PTHR11533:SF174">
    <property type="entry name" value="PUROMYCIN-SENSITIVE AMINOPEPTIDASE-RELATED"/>
    <property type="match status" value="1"/>
</dbReference>
<feature type="domain" description="Peptidase M1 membrane alanine aminopeptidase" evidence="1">
    <location>
        <begin position="500"/>
        <end position="672"/>
    </location>
</feature>
<dbReference type="Pfam" id="PF01433">
    <property type="entry name" value="Peptidase_M1"/>
    <property type="match status" value="1"/>
</dbReference>
<dbReference type="AlphaFoldDB" id="A0A381RUS9"/>
<organism evidence="2">
    <name type="scientific">marine metagenome</name>
    <dbReference type="NCBI Taxonomy" id="408172"/>
    <lineage>
        <taxon>unclassified sequences</taxon>
        <taxon>metagenomes</taxon>
        <taxon>ecological metagenomes</taxon>
    </lineage>
</organism>
<dbReference type="GO" id="GO:0043171">
    <property type="term" value="P:peptide catabolic process"/>
    <property type="evidence" value="ECO:0007669"/>
    <property type="project" value="TreeGrafter"/>
</dbReference>
<dbReference type="GO" id="GO:0008270">
    <property type="term" value="F:zinc ion binding"/>
    <property type="evidence" value="ECO:0007669"/>
    <property type="project" value="InterPro"/>
</dbReference>
<evidence type="ECO:0000313" key="2">
    <source>
        <dbReference type="EMBL" id="SUZ94829.1"/>
    </source>
</evidence>
<reference evidence="2" key="1">
    <citation type="submission" date="2018-05" db="EMBL/GenBank/DDBJ databases">
        <authorList>
            <person name="Lanie J.A."/>
            <person name="Ng W.-L."/>
            <person name="Kazmierczak K.M."/>
            <person name="Andrzejewski T.M."/>
            <person name="Davidsen T.M."/>
            <person name="Wayne K.J."/>
            <person name="Tettelin H."/>
            <person name="Glass J.I."/>
            <person name="Rusch D."/>
            <person name="Podicherti R."/>
            <person name="Tsui H.-C.T."/>
            <person name="Winkler M.E."/>
        </authorList>
    </citation>
    <scope>NUCLEOTIDE SEQUENCE</scope>
</reference>
<accession>A0A381RUS9</accession>
<name>A0A381RUS9_9ZZZZ</name>
<dbReference type="GO" id="GO:0005615">
    <property type="term" value="C:extracellular space"/>
    <property type="evidence" value="ECO:0007669"/>
    <property type="project" value="TreeGrafter"/>
</dbReference>
<gene>
    <name evidence="2" type="ORF">METZ01_LOCUS47683</name>
</gene>
<sequence>MRTILVLLTAVLLMPKSQVETLQGPAEMYAALRDIGVETSAARRVRNIEFSRGPATFVLDDGRWLPFEPVAGRVTGAVFIGEGRVFYNPPSGVERDQLVKFADSETLTEEFDRLYLRFTDRTADFVGATPHAEVDEIGQPRAVPFSGDDVSYLEDAEELHADIRKHFIEEEFINLESRILVDLVDESDGFFSAWIETRDEGPLHFEQDRLAWDLFRLRGWTRSDLFDQWGGFGAAAPPAARPIHYSLEMMLDGGNVEEAQAELQLAPRVPVRVLRFEVHPLVEMKEVLDVDGESLFFVQEEAKDEQFERAVSVFFDHELAAATATTVTFVYDGELVDTQLGGGEYLKASTGWYPEIGYLQRATFDMTFRVVDDDRVFASGVRVSEDIVDDHRVVRFEQDLPVAFVSYNYGSMEAREVEIEGLPPIMVFGFASGFGGDALGNVGIDIGNSLLLFSEMFGNYPFSYMSATRIPGNHGQGFPGLLHLAAGSFGNESDNSTAFRAHETAHQWWGHMVGWKSYRDQWISEGFAEYSGALYAAAYEGDPGVLDEITKAWRNDIFKRGNAGFRSFGMPSGAMQRDSDGTWSGPITLGYRLSSSETPLDYQMLAYEKGAYILHMLRMAMFDWTTGSDEPFRVMMRDFVTAHLGGEATTESFRTIIEKHIGEDMGWFFDQWVYGTAVPTYRFAWKVETLIDGQRQLQFRVRQSVEPDVPFRMVVPVRINIGDGRFVVVKVLVDKPYEEYAFNLSGSLNPEDVIFNPRNAVLAEIEEESW</sequence>